<dbReference type="OrthoDB" id="5835493at2759"/>
<evidence type="ECO:0000313" key="3">
    <source>
        <dbReference type="EMBL" id="VDK30094.1"/>
    </source>
</evidence>
<evidence type="ECO:0000259" key="2">
    <source>
        <dbReference type="Pfam" id="PF03114"/>
    </source>
</evidence>
<dbReference type="AlphaFoldDB" id="A0A183CYB2"/>
<evidence type="ECO:0000313" key="4">
    <source>
        <dbReference type="Proteomes" id="UP000271098"/>
    </source>
</evidence>
<dbReference type="InterPro" id="IPR004148">
    <property type="entry name" value="BAR_dom"/>
</dbReference>
<proteinExistence type="predicted"/>
<dbReference type="EMBL" id="UYRT01001755">
    <property type="protein sequence ID" value="VDK30094.1"/>
    <property type="molecule type" value="Genomic_DNA"/>
</dbReference>
<sequence>MGMLVNGNDDGCYWGGSGSAEQFLPNLEKGGIWRRWLGFREGSADQEKTQMSPEFKELTAKYDTYKECSDLLVQKLEACIQQNKNVIDIGKIVNEPNENPYEKLANSFSSFSNFFPPEKHESIRALASTAFNLGRLQRAQQLEGRRSIRHLRRFFATEYKELMDERAKLEKARKHMDRMKHEVKVSKTTEKIEKYAVLYEQAVEEFDAQARRTIILLNQLPNIKNEHTVSFFFFGYLDHCFPSFRVVEKEK</sequence>
<dbReference type="Pfam" id="PF03114">
    <property type="entry name" value="BAR"/>
    <property type="match status" value="1"/>
</dbReference>
<keyword evidence="4" id="KW-1185">Reference proteome</keyword>
<reference evidence="3 4" key="2">
    <citation type="submission" date="2018-11" db="EMBL/GenBank/DDBJ databases">
        <authorList>
            <consortium name="Pathogen Informatics"/>
        </authorList>
    </citation>
    <scope>NUCLEOTIDE SEQUENCE [LARGE SCALE GENOMIC DNA]</scope>
</reference>
<reference evidence="5" key="1">
    <citation type="submission" date="2016-06" db="UniProtKB">
        <authorList>
            <consortium name="WormBaseParasite"/>
        </authorList>
    </citation>
    <scope>IDENTIFICATION</scope>
</reference>
<dbReference type="WBParaSite" id="GPUH_0000145601-mRNA-1">
    <property type="protein sequence ID" value="GPUH_0000145601-mRNA-1"/>
    <property type="gene ID" value="GPUH_0000145601"/>
</dbReference>
<dbReference type="SUPFAM" id="SSF103657">
    <property type="entry name" value="BAR/IMD domain-like"/>
    <property type="match status" value="1"/>
</dbReference>
<evidence type="ECO:0000256" key="1">
    <source>
        <dbReference type="SAM" id="Coils"/>
    </source>
</evidence>
<dbReference type="GO" id="GO:0005737">
    <property type="term" value="C:cytoplasm"/>
    <property type="evidence" value="ECO:0007669"/>
    <property type="project" value="InterPro"/>
</dbReference>
<name>A0A183CYB2_9BILA</name>
<protein>
    <submittedName>
        <fullName evidence="5">BAR domain-containing protein</fullName>
    </submittedName>
</protein>
<dbReference type="Proteomes" id="UP000271098">
    <property type="component" value="Unassembled WGS sequence"/>
</dbReference>
<feature type="coiled-coil region" evidence="1">
    <location>
        <begin position="152"/>
        <end position="182"/>
    </location>
</feature>
<accession>A0A183CYB2</accession>
<organism evidence="5">
    <name type="scientific">Gongylonema pulchrum</name>
    <dbReference type="NCBI Taxonomy" id="637853"/>
    <lineage>
        <taxon>Eukaryota</taxon>
        <taxon>Metazoa</taxon>
        <taxon>Ecdysozoa</taxon>
        <taxon>Nematoda</taxon>
        <taxon>Chromadorea</taxon>
        <taxon>Rhabditida</taxon>
        <taxon>Spirurina</taxon>
        <taxon>Spiruromorpha</taxon>
        <taxon>Spiruroidea</taxon>
        <taxon>Gongylonematidae</taxon>
        <taxon>Gongylonema</taxon>
    </lineage>
</organism>
<feature type="domain" description="BAR" evidence="2">
    <location>
        <begin position="46"/>
        <end position="228"/>
    </location>
</feature>
<dbReference type="Gene3D" id="1.20.1270.60">
    <property type="entry name" value="Arfaptin homology (AH) domain/BAR domain"/>
    <property type="match status" value="1"/>
</dbReference>
<keyword evidence="1" id="KW-0175">Coiled coil</keyword>
<dbReference type="InterPro" id="IPR027267">
    <property type="entry name" value="AH/BAR_dom_sf"/>
</dbReference>
<gene>
    <name evidence="3" type="ORF">GPUH_LOCUS1453</name>
</gene>
<evidence type="ECO:0000313" key="5">
    <source>
        <dbReference type="WBParaSite" id="GPUH_0000145601-mRNA-1"/>
    </source>
</evidence>